<evidence type="ECO:0000256" key="1">
    <source>
        <dbReference type="SAM" id="MobiDB-lite"/>
    </source>
</evidence>
<dbReference type="PANTHER" id="PTHR44167:SF24">
    <property type="entry name" value="SERINE_THREONINE-PROTEIN KINASE CHK2"/>
    <property type="match status" value="1"/>
</dbReference>
<dbReference type="SMART" id="SM00220">
    <property type="entry name" value="S_TKc"/>
    <property type="match status" value="1"/>
</dbReference>
<name>A0A9P7RN19_9AGAR</name>
<dbReference type="RefSeq" id="XP_043002374.1">
    <property type="nucleotide sequence ID" value="XM_043160417.1"/>
</dbReference>
<comment type="caution">
    <text evidence="3">The sequence shown here is derived from an EMBL/GenBank/DDBJ whole genome shotgun (WGS) entry which is preliminary data.</text>
</comment>
<reference evidence="3" key="1">
    <citation type="journal article" date="2021" name="Genome Biol. Evol.">
        <title>The assembled and annotated genome of the fairy-ring fungus Marasmius oreades.</title>
        <authorList>
            <person name="Hiltunen M."/>
            <person name="Ament-Velasquez S.L."/>
            <person name="Johannesson H."/>
        </authorList>
    </citation>
    <scope>NUCLEOTIDE SEQUENCE</scope>
    <source>
        <strain evidence="3">03SP1</strain>
    </source>
</reference>
<protein>
    <recommendedName>
        <fullName evidence="2">Protein kinase domain-containing protein</fullName>
    </recommendedName>
</protein>
<sequence>MESEEIELQKKFIDALTIQLRKTSEKTIGISDLKSNGIKPVMLKQVHLIQDDDIRKVEEEEKKKTLSEWGIDIHGKIEIPSSKTLQDILALKVRPKGWEDRKCKLAIWQQTDLQNSVGPVCSRLTPIDYDLASAAHTNLQDILPPRLLDLLWHISVDEEWLSWPKESQVCRILDLIVSDDALFSIPARKSSANITCKVDIEGTSRHFSPFPDMQVCIRPGNRQLLVTWVEVDSAAKGADRCKMLLFLNAFAKCFSLAPNRTETILLIGVYVNYDVSIPKSTEITIFQIPPSHDNSPVQTFRYETVKEPDGAADFLNVMFRLLCRIGSCSSKQPGPFITVHNYITAVKALINAAGEALTRTSKRSNGGGSNGAGGAGGNGSSGAGGSGGNGSSGAGGTGRHPPGDGGGPPGHGGQTDSDASPVSKCRRLGEPDVDGCNMAAQLPVWVPLSPSSLASAKSSDFELKEDNDADFYLHSRSLGSSLQDIVNRLALPKLRGVFLSLSLLSLALMLCSQILRILQSEDDRRPFAMAKLASGKEVKYTSHLQAIPGTVKIFSHYTVMRTKDTNLLLTYYAGPCLPWYCSTYQYLSSQVPPPLQVAKDLLATVQAIHDAGFVHLDIKPANVCVPDGVLSSPGAVLIDFGSSQQISSCVCYPFGTVGWLAPEVECEQEDVDLCSVDVWATGKVLLYICQRLPQEVNGMLLLKEVGEALSAPTPAERIPLVAARDRLLVLEAGHIASFS</sequence>
<accession>A0A9P7RN19</accession>
<dbReference type="EMBL" id="CM032191">
    <property type="protein sequence ID" value="KAG7085903.1"/>
    <property type="molecule type" value="Genomic_DNA"/>
</dbReference>
<dbReference type="PROSITE" id="PS00108">
    <property type="entry name" value="PROTEIN_KINASE_ST"/>
    <property type="match status" value="1"/>
</dbReference>
<dbReference type="Pfam" id="PF00069">
    <property type="entry name" value="Pkinase"/>
    <property type="match status" value="1"/>
</dbReference>
<organism evidence="3 4">
    <name type="scientific">Marasmius oreades</name>
    <name type="common">fairy-ring Marasmius</name>
    <dbReference type="NCBI Taxonomy" id="181124"/>
    <lineage>
        <taxon>Eukaryota</taxon>
        <taxon>Fungi</taxon>
        <taxon>Dikarya</taxon>
        <taxon>Basidiomycota</taxon>
        <taxon>Agaricomycotina</taxon>
        <taxon>Agaricomycetes</taxon>
        <taxon>Agaricomycetidae</taxon>
        <taxon>Agaricales</taxon>
        <taxon>Marasmiineae</taxon>
        <taxon>Marasmiaceae</taxon>
        <taxon>Marasmius</taxon>
    </lineage>
</organism>
<dbReference type="Proteomes" id="UP001049176">
    <property type="component" value="Chromosome 11"/>
</dbReference>
<dbReference type="GeneID" id="66072513"/>
<dbReference type="InterPro" id="IPR008271">
    <property type="entry name" value="Ser/Thr_kinase_AS"/>
</dbReference>
<dbReference type="Gene3D" id="1.10.510.10">
    <property type="entry name" value="Transferase(Phosphotransferase) domain 1"/>
    <property type="match status" value="1"/>
</dbReference>
<dbReference type="PROSITE" id="PS50011">
    <property type="entry name" value="PROTEIN_KINASE_DOM"/>
    <property type="match status" value="1"/>
</dbReference>
<dbReference type="KEGG" id="more:E1B28_003437"/>
<feature type="compositionally biased region" description="Gly residues" evidence="1">
    <location>
        <begin position="365"/>
        <end position="413"/>
    </location>
</feature>
<dbReference type="InterPro" id="IPR011009">
    <property type="entry name" value="Kinase-like_dom_sf"/>
</dbReference>
<dbReference type="InterPro" id="IPR000719">
    <property type="entry name" value="Prot_kinase_dom"/>
</dbReference>
<proteinExistence type="predicted"/>
<evidence type="ECO:0000259" key="2">
    <source>
        <dbReference type="PROSITE" id="PS50011"/>
    </source>
</evidence>
<dbReference type="PANTHER" id="PTHR44167">
    <property type="entry name" value="OVARIAN-SPECIFIC SERINE/THREONINE-PROTEIN KINASE LOK-RELATED"/>
    <property type="match status" value="1"/>
</dbReference>
<feature type="domain" description="Protein kinase" evidence="2">
    <location>
        <begin position="472"/>
        <end position="739"/>
    </location>
</feature>
<dbReference type="OrthoDB" id="4062651at2759"/>
<dbReference type="AlphaFoldDB" id="A0A9P7RN19"/>
<dbReference type="GO" id="GO:0005524">
    <property type="term" value="F:ATP binding"/>
    <property type="evidence" value="ECO:0007669"/>
    <property type="project" value="InterPro"/>
</dbReference>
<dbReference type="GO" id="GO:0005634">
    <property type="term" value="C:nucleus"/>
    <property type="evidence" value="ECO:0007669"/>
    <property type="project" value="TreeGrafter"/>
</dbReference>
<dbReference type="GO" id="GO:0004674">
    <property type="term" value="F:protein serine/threonine kinase activity"/>
    <property type="evidence" value="ECO:0007669"/>
    <property type="project" value="TreeGrafter"/>
</dbReference>
<keyword evidence="4" id="KW-1185">Reference proteome</keyword>
<gene>
    <name evidence="3" type="ORF">E1B28_003437</name>
</gene>
<evidence type="ECO:0000313" key="4">
    <source>
        <dbReference type="Proteomes" id="UP001049176"/>
    </source>
</evidence>
<dbReference type="GO" id="GO:0005737">
    <property type="term" value="C:cytoplasm"/>
    <property type="evidence" value="ECO:0007669"/>
    <property type="project" value="TreeGrafter"/>
</dbReference>
<dbReference type="SUPFAM" id="SSF56112">
    <property type="entry name" value="Protein kinase-like (PK-like)"/>
    <property type="match status" value="1"/>
</dbReference>
<evidence type="ECO:0000313" key="3">
    <source>
        <dbReference type="EMBL" id="KAG7085903.1"/>
    </source>
</evidence>
<feature type="region of interest" description="Disordered" evidence="1">
    <location>
        <begin position="359"/>
        <end position="430"/>
    </location>
</feature>
<dbReference type="GO" id="GO:0044773">
    <property type="term" value="P:mitotic DNA damage checkpoint signaling"/>
    <property type="evidence" value="ECO:0007669"/>
    <property type="project" value="TreeGrafter"/>
</dbReference>